<name>A0A162T1Q7_9CLOT</name>
<dbReference type="EC" id="3.5.1.104" evidence="3"/>
<dbReference type="PATRIC" id="fig|1121326.3.peg.1935"/>
<reference evidence="3 4" key="1">
    <citation type="submission" date="2016-04" db="EMBL/GenBank/DDBJ databases">
        <title>Genome sequence of Clostridium magnum DSM 2767.</title>
        <authorList>
            <person name="Poehlein A."/>
            <person name="Uhlig R."/>
            <person name="Fischer R."/>
            <person name="Bahl H."/>
            <person name="Daniel R."/>
        </authorList>
    </citation>
    <scope>NUCLEOTIDE SEQUENCE [LARGE SCALE GENOMIC DNA]</scope>
    <source>
        <strain evidence="3 4">DSM 2767</strain>
    </source>
</reference>
<feature type="domain" description="NodB homology" evidence="2">
    <location>
        <begin position="47"/>
        <end position="234"/>
    </location>
</feature>
<dbReference type="SUPFAM" id="SSF88713">
    <property type="entry name" value="Glycoside hydrolase/deacetylase"/>
    <property type="match status" value="1"/>
</dbReference>
<dbReference type="GO" id="GO:0016810">
    <property type="term" value="F:hydrolase activity, acting on carbon-nitrogen (but not peptide) bonds"/>
    <property type="evidence" value="ECO:0007669"/>
    <property type="project" value="InterPro"/>
</dbReference>
<feature type="transmembrane region" description="Helical" evidence="1">
    <location>
        <begin position="7"/>
        <end position="24"/>
    </location>
</feature>
<sequence length="249" mass="28856">MKTKKNLILIAFLICTYILVNYMFPSKTSTLSVDTQLKDITINNEKKIIYLTFDDGPSVVVTNKILDTLKEQNVKATFFLVGSKIQGREDILKRIHTEGHTIGLHTYTHKYRQIYSSEDAFIEEMDKTSEEIKKIVNIEPKAIRFPSGSKKHLSASLLEKLHQRNYKIYDWNLSLSDGIDYNTSSAKLYKEATKKCINPNRIFLLAHCDQPNKNTCDALPNIIKYYKDLGYEFQPITNDTLEYHFRVSK</sequence>
<evidence type="ECO:0000313" key="4">
    <source>
        <dbReference type="Proteomes" id="UP000076603"/>
    </source>
</evidence>
<keyword evidence="1" id="KW-1133">Transmembrane helix</keyword>
<dbReference type="Gene3D" id="3.20.20.370">
    <property type="entry name" value="Glycoside hydrolase/deacetylase"/>
    <property type="match status" value="1"/>
</dbReference>
<dbReference type="Proteomes" id="UP000076603">
    <property type="component" value="Unassembled WGS sequence"/>
</dbReference>
<gene>
    <name evidence="3" type="primary">pgdA_2</name>
    <name evidence="3" type="ORF">CLMAG_19480</name>
</gene>
<dbReference type="GO" id="GO:0005975">
    <property type="term" value="P:carbohydrate metabolic process"/>
    <property type="evidence" value="ECO:0007669"/>
    <property type="project" value="InterPro"/>
</dbReference>
<comment type="caution">
    <text evidence="3">The sequence shown here is derived from an EMBL/GenBank/DDBJ whole genome shotgun (WGS) entry which is preliminary data.</text>
</comment>
<evidence type="ECO:0000313" key="3">
    <source>
        <dbReference type="EMBL" id="KZL92139.1"/>
    </source>
</evidence>
<dbReference type="PROSITE" id="PS51677">
    <property type="entry name" value="NODB"/>
    <property type="match status" value="1"/>
</dbReference>
<dbReference type="Pfam" id="PF01522">
    <property type="entry name" value="Polysacc_deac_1"/>
    <property type="match status" value="1"/>
</dbReference>
<dbReference type="InterPro" id="IPR050248">
    <property type="entry name" value="Polysacc_deacetylase_ArnD"/>
</dbReference>
<dbReference type="InterPro" id="IPR002509">
    <property type="entry name" value="NODB_dom"/>
</dbReference>
<proteinExistence type="predicted"/>
<protein>
    <submittedName>
        <fullName evidence="3">Peptidoglycan-N-acetylglucosamine deacetylase</fullName>
        <ecNumber evidence="3">3.5.1.104</ecNumber>
    </submittedName>
</protein>
<accession>A0A162T1Q7</accession>
<keyword evidence="4" id="KW-1185">Reference proteome</keyword>
<dbReference type="PANTHER" id="PTHR10587">
    <property type="entry name" value="GLYCOSYL TRANSFERASE-RELATED"/>
    <property type="match status" value="1"/>
</dbReference>
<dbReference type="STRING" id="1121326.CLMAG_19480"/>
<evidence type="ECO:0000256" key="1">
    <source>
        <dbReference type="SAM" id="Phobius"/>
    </source>
</evidence>
<dbReference type="InterPro" id="IPR011330">
    <property type="entry name" value="Glyco_hydro/deAcase_b/a-brl"/>
</dbReference>
<evidence type="ECO:0000259" key="2">
    <source>
        <dbReference type="PROSITE" id="PS51677"/>
    </source>
</evidence>
<keyword evidence="3" id="KW-0378">Hydrolase</keyword>
<dbReference type="EMBL" id="LWAE01000002">
    <property type="protein sequence ID" value="KZL92139.1"/>
    <property type="molecule type" value="Genomic_DNA"/>
</dbReference>
<dbReference type="RefSeq" id="WP_066621411.1">
    <property type="nucleotide sequence ID" value="NZ_FQXL01000004.1"/>
</dbReference>
<organism evidence="3 4">
    <name type="scientific">Clostridium magnum DSM 2767</name>
    <dbReference type="NCBI Taxonomy" id="1121326"/>
    <lineage>
        <taxon>Bacteria</taxon>
        <taxon>Bacillati</taxon>
        <taxon>Bacillota</taxon>
        <taxon>Clostridia</taxon>
        <taxon>Eubacteriales</taxon>
        <taxon>Clostridiaceae</taxon>
        <taxon>Clostridium</taxon>
    </lineage>
</organism>
<dbReference type="PANTHER" id="PTHR10587:SF125">
    <property type="entry name" value="POLYSACCHARIDE DEACETYLASE YHEN-RELATED"/>
    <property type="match status" value="1"/>
</dbReference>
<keyword evidence="1" id="KW-0472">Membrane</keyword>
<keyword evidence="1" id="KW-0812">Transmembrane</keyword>
<dbReference type="AlphaFoldDB" id="A0A162T1Q7"/>
<dbReference type="CDD" id="cd10944">
    <property type="entry name" value="CE4_SmPgdA_like"/>
    <property type="match status" value="1"/>
</dbReference>